<dbReference type="eggNOG" id="COG3879">
    <property type="taxonomic scope" value="Bacteria"/>
</dbReference>
<accession>R7RRE9</accession>
<comment type="similarity">
    <text evidence="1">Belongs to the UPF0749 family.</text>
</comment>
<protein>
    <submittedName>
        <fullName evidence="2">Uncharacterized protein</fullName>
    </submittedName>
</protein>
<proteinExistence type="inferred from homology"/>
<sequence>MLYGIEPVIGPGVIVKLDDAKKSNYESDFDLWNSIVHDFDIRQIIIDLKNADAEAIEVNGYRVVSTTSITCEGPIIMINGNYITPPFTIKAIGDKDALYYAMYNPDSWYKTMELRGLRLSLKRSDNISVSGINDGIEIKYLKPKK</sequence>
<gene>
    <name evidence="2" type="ORF">TCEL_01749</name>
</gene>
<dbReference type="Pfam" id="PF05949">
    <property type="entry name" value="DUF881"/>
    <property type="match status" value="1"/>
</dbReference>
<keyword evidence="3" id="KW-1185">Reference proteome</keyword>
<dbReference type="OrthoDB" id="9776196at2"/>
<dbReference type="HOGENOM" id="CLU_1785981_0_0_9"/>
<dbReference type="AlphaFoldDB" id="R7RRE9"/>
<dbReference type="PANTHER" id="PTHR37313">
    <property type="entry name" value="UPF0749 PROTEIN RV1825"/>
    <property type="match status" value="1"/>
</dbReference>
<name>R7RRE9_9CLOT</name>
<comment type="caution">
    <text evidence="2">The sequence shown here is derived from an EMBL/GenBank/DDBJ whole genome shotgun (WGS) entry which is preliminary data.</text>
</comment>
<dbReference type="Proteomes" id="UP000014923">
    <property type="component" value="Unassembled WGS sequence"/>
</dbReference>
<organism evidence="2 3">
    <name type="scientific">Thermobrachium celere DSM 8682</name>
    <dbReference type="NCBI Taxonomy" id="941824"/>
    <lineage>
        <taxon>Bacteria</taxon>
        <taxon>Bacillati</taxon>
        <taxon>Bacillota</taxon>
        <taxon>Clostridia</taxon>
        <taxon>Eubacteriales</taxon>
        <taxon>Clostridiaceae</taxon>
        <taxon>Thermobrachium</taxon>
    </lineage>
</organism>
<evidence type="ECO:0000256" key="1">
    <source>
        <dbReference type="ARBA" id="ARBA00009108"/>
    </source>
</evidence>
<dbReference type="RefSeq" id="WP_018661360.1">
    <property type="nucleotide sequence ID" value="NZ_HF952018.1"/>
</dbReference>
<dbReference type="EMBL" id="CAVN010000091">
    <property type="protein sequence ID" value="CDF57835.1"/>
    <property type="molecule type" value="Genomic_DNA"/>
</dbReference>
<evidence type="ECO:0000313" key="2">
    <source>
        <dbReference type="EMBL" id="CDF57835.1"/>
    </source>
</evidence>
<reference evidence="2" key="1">
    <citation type="submission" date="2013-03" db="EMBL/GenBank/DDBJ databases">
        <title>Draft genome sequence of the hydrogen-ethanol-producing anaerobic alkalithermophilic Caloramator celere.</title>
        <authorList>
            <person name="Ciranna A."/>
            <person name="Larjo A."/>
            <person name="Kivisto A."/>
            <person name="Santala V."/>
            <person name="Roos C."/>
            <person name="Karp M."/>
        </authorList>
    </citation>
    <scope>NUCLEOTIDE SEQUENCE [LARGE SCALE GENOMIC DNA]</scope>
    <source>
        <strain evidence="2">DSM 8682</strain>
    </source>
</reference>
<dbReference type="PANTHER" id="PTHR37313:SF2">
    <property type="entry name" value="UPF0749 PROTEIN YLXX"/>
    <property type="match status" value="1"/>
</dbReference>
<dbReference type="InterPro" id="IPR010273">
    <property type="entry name" value="DUF881"/>
</dbReference>
<evidence type="ECO:0000313" key="3">
    <source>
        <dbReference type="Proteomes" id="UP000014923"/>
    </source>
</evidence>
<dbReference type="Gene3D" id="3.30.70.1880">
    <property type="entry name" value="Protein of unknown function DUF881"/>
    <property type="match status" value="1"/>
</dbReference>